<reference evidence="2 3" key="1">
    <citation type="journal article" date="2015" name="Nature">
        <title>rRNA introns, odd ribosomes, and small enigmatic genomes across a large radiation of phyla.</title>
        <authorList>
            <person name="Brown C.T."/>
            <person name="Hug L.A."/>
            <person name="Thomas B.C."/>
            <person name="Sharon I."/>
            <person name="Castelle C.J."/>
            <person name="Singh A."/>
            <person name="Wilkins M.J."/>
            <person name="Williams K.H."/>
            <person name="Banfield J.F."/>
        </authorList>
    </citation>
    <scope>NUCLEOTIDE SEQUENCE [LARGE SCALE GENOMIC DNA]</scope>
</reference>
<evidence type="ECO:0000313" key="3">
    <source>
        <dbReference type="Proteomes" id="UP000034325"/>
    </source>
</evidence>
<accession>A0A0G0PGG1</accession>
<sequence>MLPKAIHIHKNRLNNSLNIVLFILPVFVFVLLVAIVYNFYRSNSFGTTSAILGDEAFTAEVWEYNGL</sequence>
<gene>
    <name evidence="2" type="ORF">UT23_C0016G0011</name>
</gene>
<evidence type="ECO:0000313" key="2">
    <source>
        <dbReference type="EMBL" id="KKQ97194.1"/>
    </source>
</evidence>
<feature type="transmembrane region" description="Helical" evidence="1">
    <location>
        <begin position="20"/>
        <end position="40"/>
    </location>
</feature>
<protein>
    <submittedName>
        <fullName evidence="2">Uncharacterized protein</fullName>
    </submittedName>
</protein>
<proteinExistence type="predicted"/>
<dbReference type="Proteomes" id="UP000034325">
    <property type="component" value="Unassembled WGS sequence"/>
</dbReference>
<dbReference type="EMBL" id="LBWA01000016">
    <property type="protein sequence ID" value="KKQ97194.1"/>
    <property type="molecule type" value="Genomic_DNA"/>
</dbReference>
<comment type="caution">
    <text evidence="2">The sequence shown here is derived from an EMBL/GenBank/DDBJ whole genome shotgun (WGS) entry which is preliminary data.</text>
</comment>
<evidence type="ECO:0000256" key="1">
    <source>
        <dbReference type="SAM" id="Phobius"/>
    </source>
</evidence>
<keyword evidence="1" id="KW-0812">Transmembrane</keyword>
<name>A0A0G0PGG1_9BACT</name>
<organism evidence="2 3">
    <name type="scientific">Candidatus Woesebacteria bacterium GW2011_GWA1_39_12</name>
    <dbReference type="NCBI Taxonomy" id="1618549"/>
    <lineage>
        <taxon>Bacteria</taxon>
        <taxon>Candidatus Woeseibacteriota</taxon>
    </lineage>
</organism>
<dbReference type="AlphaFoldDB" id="A0A0G0PGG1"/>
<keyword evidence="1" id="KW-1133">Transmembrane helix</keyword>
<keyword evidence="1" id="KW-0472">Membrane</keyword>